<dbReference type="InterPro" id="IPR049263">
    <property type="entry name" value="DUF6833"/>
</dbReference>
<accession>A0A7U0GAM2</accession>
<evidence type="ECO:0000313" key="3">
    <source>
        <dbReference type="Proteomes" id="UP000596379"/>
    </source>
</evidence>
<dbReference type="Pfam" id="PF20749">
    <property type="entry name" value="DUF6833"/>
    <property type="match status" value="1"/>
</dbReference>
<feature type="domain" description="DUF6833" evidence="1">
    <location>
        <begin position="2"/>
        <end position="48"/>
    </location>
</feature>
<gene>
    <name evidence="2" type="ORF">vBKpPFBKp27_062</name>
</gene>
<dbReference type="Gene3D" id="6.10.250.2290">
    <property type="match status" value="1"/>
</dbReference>
<dbReference type="EMBL" id="MW394388">
    <property type="protein sequence ID" value="QQV91681.1"/>
    <property type="molecule type" value="Genomic_DNA"/>
</dbReference>
<evidence type="ECO:0000259" key="1">
    <source>
        <dbReference type="Pfam" id="PF20749"/>
    </source>
</evidence>
<name>A0A7U0GAM2_9CAUD</name>
<proteinExistence type="predicted"/>
<sequence>MKPVVNSLYPTADSLDDAMNRAKASLYGCSPNEVHAAVMCYHNTLIKEMLNARQDTGGASQS</sequence>
<evidence type="ECO:0000313" key="2">
    <source>
        <dbReference type="EMBL" id="QQV91681.1"/>
    </source>
</evidence>
<reference evidence="2 3" key="1">
    <citation type="submission" date="2020-12" db="EMBL/GenBank/DDBJ databases">
        <title>Genomic characterization of four novel bacteriophages infecting Klebsiella pneumoniae.</title>
        <authorList>
            <person name="Estrada Bonilla B."/>
            <person name="Costa A.R."/>
            <person name="van Rossum T."/>
            <person name="Hagedoorn S."/>
            <person name="Wallinga H."/>
            <person name="Xiao M."/>
            <person name="Song W."/>
            <person name="Haas P.-J."/>
            <person name="Nobrega F.L."/>
            <person name="Brouns S.J.J."/>
        </authorList>
    </citation>
    <scope>NUCLEOTIDE SEQUENCE [LARGE SCALE GENOMIC DNA]</scope>
</reference>
<dbReference type="Proteomes" id="UP000596379">
    <property type="component" value="Segment"/>
</dbReference>
<organism evidence="2 3">
    <name type="scientific">Klebsiella phage vB_KpP_FBKp27</name>
    <dbReference type="NCBI Taxonomy" id="2801837"/>
    <lineage>
        <taxon>Viruses</taxon>
        <taxon>Duplodnaviria</taxon>
        <taxon>Heunggongvirae</taxon>
        <taxon>Uroviricota</taxon>
        <taxon>Caudoviricetes</taxon>
        <taxon>Schitoviridae</taxon>
        <taxon>Efbeekayvirus</taxon>
        <taxon>Efbeekayvirus Fbkp27</taxon>
    </lineage>
</organism>
<keyword evidence="3" id="KW-1185">Reference proteome</keyword>
<protein>
    <recommendedName>
        <fullName evidence="1">DUF6833 domain-containing protein</fullName>
    </recommendedName>
</protein>